<dbReference type="Proteomes" id="UP001190700">
    <property type="component" value="Unassembled WGS sequence"/>
</dbReference>
<evidence type="ECO:0000256" key="1">
    <source>
        <dbReference type="SAM" id="MobiDB-lite"/>
    </source>
</evidence>
<proteinExistence type="predicted"/>
<gene>
    <name evidence="2" type="ORF">CYMTET_12666</name>
</gene>
<sequence>MERRQGRQRRVVVEQVGLGEAGEAVEGEVMEVLEGGSGGGGGQSSNPEEWIWRHQDQTSGSDLPLLLLPSSPSSQMHLD</sequence>
<comment type="caution">
    <text evidence="2">The sequence shown here is derived from an EMBL/GenBank/DDBJ whole genome shotgun (WGS) entry which is preliminary data.</text>
</comment>
<feature type="region of interest" description="Disordered" evidence="1">
    <location>
        <begin position="33"/>
        <end position="56"/>
    </location>
</feature>
<dbReference type="AlphaFoldDB" id="A0AAE0LBL8"/>
<name>A0AAE0LBL8_9CHLO</name>
<accession>A0AAE0LBL8</accession>
<protein>
    <submittedName>
        <fullName evidence="2">Uncharacterized protein</fullName>
    </submittedName>
</protein>
<dbReference type="EMBL" id="LGRX02004886">
    <property type="protein sequence ID" value="KAK3279451.1"/>
    <property type="molecule type" value="Genomic_DNA"/>
</dbReference>
<organism evidence="2 3">
    <name type="scientific">Cymbomonas tetramitiformis</name>
    <dbReference type="NCBI Taxonomy" id="36881"/>
    <lineage>
        <taxon>Eukaryota</taxon>
        <taxon>Viridiplantae</taxon>
        <taxon>Chlorophyta</taxon>
        <taxon>Pyramimonadophyceae</taxon>
        <taxon>Pyramimonadales</taxon>
        <taxon>Pyramimonadaceae</taxon>
        <taxon>Cymbomonas</taxon>
    </lineage>
</organism>
<evidence type="ECO:0000313" key="2">
    <source>
        <dbReference type="EMBL" id="KAK3279451.1"/>
    </source>
</evidence>
<keyword evidence="3" id="KW-1185">Reference proteome</keyword>
<evidence type="ECO:0000313" key="3">
    <source>
        <dbReference type="Proteomes" id="UP001190700"/>
    </source>
</evidence>
<reference evidence="2 3" key="1">
    <citation type="journal article" date="2015" name="Genome Biol. Evol.">
        <title>Comparative Genomics of a Bacterivorous Green Alga Reveals Evolutionary Causalities and Consequences of Phago-Mixotrophic Mode of Nutrition.</title>
        <authorList>
            <person name="Burns J.A."/>
            <person name="Paasch A."/>
            <person name="Narechania A."/>
            <person name="Kim E."/>
        </authorList>
    </citation>
    <scope>NUCLEOTIDE SEQUENCE [LARGE SCALE GENOMIC DNA]</scope>
    <source>
        <strain evidence="2 3">PLY_AMNH</strain>
    </source>
</reference>